<name>A0A0F9GB37_9ZZZZ</name>
<sequence length="115" mass="13263">MISLAHEELVDKIIKILAVMSEITDNSDKFTIKHAKKIISEFGGDPALLTFRRTKSNLYIIYNKQKLARVKKSRSFSIPTELKYQFAESIAKNEISNLCSYETLLPYLKDYQTLV</sequence>
<gene>
    <name evidence="1" type="ORF">LCGC14_2206120</name>
</gene>
<accession>A0A0F9GB37</accession>
<protein>
    <submittedName>
        <fullName evidence="1">Uncharacterized protein</fullName>
    </submittedName>
</protein>
<evidence type="ECO:0000313" key="1">
    <source>
        <dbReference type="EMBL" id="KKL60357.1"/>
    </source>
</evidence>
<reference evidence="1" key="1">
    <citation type="journal article" date="2015" name="Nature">
        <title>Complex archaea that bridge the gap between prokaryotes and eukaryotes.</title>
        <authorList>
            <person name="Spang A."/>
            <person name="Saw J.H."/>
            <person name="Jorgensen S.L."/>
            <person name="Zaremba-Niedzwiedzka K."/>
            <person name="Martijn J."/>
            <person name="Lind A.E."/>
            <person name="van Eijk R."/>
            <person name="Schleper C."/>
            <person name="Guy L."/>
            <person name="Ettema T.J."/>
        </authorList>
    </citation>
    <scope>NUCLEOTIDE SEQUENCE</scope>
</reference>
<dbReference type="EMBL" id="LAZR01029176">
    <property type="protein sequence ID" value="KKL60357.1"/>
    <property type="molecule type" value="Genomic_DNA"/>
</dbReference>
<dbReference type="AlphaFoldDB" id="A0A0F9GB37"/>
<comment type="caution">
    <text evidence="1">The sequence shown here is derived from an EMBL/GenBank/DDBJ whole genome shotgun (WGS) entry which is preliminary data.</text>
</comment>
<organism evidence="1">
    <name type="scientific">marine sediment metagenome</name>
    <dbReference type="NCBI Taxonomy" id="412755"/>
    <lineage>
        <taxon>unclassified sequences</taxon>
        <taxon>metagenomes</taxon>
        <taxon>ecological metagenomes</taxon>
    </lineage>
</organism>
<proteinExistence type="predicted"/>